<reference evidence="2 3" key="1">
    <citation type="journal article" date="2023" name="Plants (Basel)">
        <title>Bridging the Gap: Combining Genomics and Transcriptomics Approaches to Understand Stylosanthes scabra, an Orphan Legume from the Brazilian Caatinga.</title>
        <authorList>
            <person name="Ferreira-Neto J.R.C."/>
            <person name="da Silva M.D."/>
            <person name="Binneck E."/>
            <person name="de Melo N.F."/>
            <person name="da Silva R.H."/>
            <person name="de Melo A.L.T.M."/>
            <person name="Pandolfi V."/>
            <person name="Bustamante F.O."/>
            <person name="Brasileiro-Vidal A.C."/>
            <person name="Benko-Iseppon A.M."/>
        </authorList>
    </citation>
    <scope>NUCLEOTIDE SEQUENCE [LARGE SCALE GENOMIC DNA]</scope>
    <source>
        <tissue evidence="2">Leaves</tissue>
    </source>
</reference>
<dbReference type="EMBL" id="JASCZI010198531">
    <property type="protein sequence ID" value="MED6191405.1"/>
    <property type="molecule type" value="Genomic_DNA"/>
</dbReference>
<keyword evidence="3" id="KW-1185">Reference proteome</keyword>
<feature type="non-terminal residue" evidence="2">
    <location>
        <position position="51"/>
    </location>
</feature>
<evidence type="ECO:0000256" key="1">
    <source>
        <dbReference type="SAM" id="MobiDB-lite"/>
    </source>
</evidence>
<sequence length="51" mass="5440">MLPPGQKIPPAPKVPGVDHRVMTDTNQWEIHGSVQPRMDASGDPEPGAAEP</sequence>
<feature type="compositionally biased region" description="Pro residues" evidence="1">
    <location>
        <begin position="1"/>
        <end position="13"/>
    </location>
</feature>
<dbReference type="Proteomes" id="UP001341840">
    <property type="component" value="Unassembled WGS sequence"/>
</dbReference>
<gene>
    <name evidence="2" type="ORF">PIB30_116118</name>
</gene>
<protein>
    <submittedName>
        <fullName evidence="2">Uncharacterized protein</fullName>
    </submittedName>
</protein>
<name>A0ABU6X408_9FABA</name>
<comment type="caution">
    <text evidence="2">The sequence shown here is derived from an EMBL/GenBank/DDBJ whole genome shotgun (WGS) entry which is preliminary data.</text>
</comment>
<evidence type="ECO:0000313" key="3">
    <source>
        <dbReference type="Proteomes" id="UP001341840"/>
    </source>
</evidence>
<feature type="region of interest" description="Disordered" evidence="1">
    <location>
        <begin position="1"/>
        <end position="51"/>
    </location>
</feature>
<proteinExistence type="predicted"/>
<organism evidence="2 3">
    <name type="scientific">Stylosanthes scabra</name>
    <dbReference type="NCBI Taxonomy" id="79078"/>
    <lineage>
        <taxon>Eukaryota</taxon>
        <taxon>Viridiplantae</taxon>
        <taxon>Streptophyta</taxon>
        <taxon>Embryophyta</taxon>
        <taxon>Tracheophyta</taxon>
        <taxon>Spermatophyta</taxon>
        <taxon>Magnoliopsida</taxon>
        <taxon>eudicotyledons</taxon>
        <taxon>Gunneridae</taxon>
        <taxon>Pentapetalae</taxon>
        <taxon>rosids</taxon>
        <taxon>fabids</taxon>
        <taxon>Fabales</taxon>
        <taxon>Fabaceae</taxon>
        <taxon>Papilionoideae</taxon>
        <taxon>50 kb inversion clade</taxon>
        <taxon>dalbergioids sensu lato</taxon>
        <taxon>Dalbergieae</taxon>
        <taxon>Pterocarpus clade</taxon>
        <taxon>Stylosanthes</taxon>
    </lineage>
</organism>
<accession>A0ABU6X408</accession>
<evidence type="ECO:0000313" key="2">
    <source>
        <dbReference type="EMBL" id="MED6191405.1"/>
    </source>
</evidence>